<organism evidence="2 3">
    <name type="scientific">Streptomyces olivaceus</name>
    <dbReference type="NCBI Taxonomy" id="47716"/>
    <lineage>
        <taxon>Bacteria</taxon>
        <taxon>Bacillati</taxon>
        <taxon>Actinomycetota</taxon>
        <taxon>Actinomycetes</taxon>
        <taxon>Kitasatosporales</taxon>
        <taxon>Streptomycetaceae</taxon>
        <taxon>Streptomyces</taxon>
    </lineage>
</organism>
<gene>
    <name evidence="2" type="ORF">KVH32_22870</name>
</gene>
<evidence type="ECO:0000313" key="2">
    <source>
        <dbReference type="EMBL" id="MBZ6153972.1"/>
    </source>
</evidence>
<evidence type="ECO:0000256" key="1">
    <source>
        <dbReference type="SAM" id="MobiDB-lite"/>
    </source>
</evidence>
<protein>
    <submittedName>
        <fullName evidence="2">Uncharacterized protein</fullName>
    </submittedName>
</protein>
<dbReference type="Proteomes" id="UP000758701">
    <property type="component" value="Unassembled WGS sequence"/>
</dbReference>
<comment type="caution">
    <text evidence="2">The sequence shown here is derived from an EMBL/GenBank/DDBJ whole genome shotgun (WGS) entry which is preliminary data.</text>
</comment>
<accession>A0ABS7W911</accession>
<name>A0ABS7W911_STROV</name>
<reference evidence="2 3" key="1">
    <citation type="submission" date="2021-06" db="EMBL/GenBank/DDBJ databases">
        <title>Ecological speciation of a Streptomyces species isolated from different habitats and geographic origins.</title>
        <authorList>
            <person name="Wang J."/>
        </authorList>
    </citation>
    <scope>NUCLEOTIDE SEQUENCE [LARGE SCALE GENOMIC DNA]</scope>
    <source>
        <strain evidence="2 3">FXJ8.012</strain>
    </source>
</reference>
<proteinExistence type="predicted"/>
<dbReference type="RefSeq" id="WP_224309791.1">
    <property type="nucleotide sequence ID" value="NZ_JAHSST010000009.1"/>
</dbReference>
<evidence type="ECO:0000313" key="3">
    <source>
        <dbReference type="Proteomes" id="UP000758701"/>
    </source>
</evidence>
<keyword evidence="3" id="KW-1185">Reference proteome</keyword>
<feature type="region of interest" description="Disordered" evidence="1">
    <location>
        <begin position="1"/>
        <end position="22"/>
    </location>
</feature>
<sequence>MVAGAALPGGRPSRTVGAGRPRDEAMLSEAGRCVRRGAVDEVLPADRPRREAVAALSVQVGR</sequence>
<dbReference type="EMBL" id="JAHSTP010000009">
    <property type="protein sequence ID" value="MBZ6153972.1"/>
    <property type="molecule type" value="Genomic_DNA"/>
</dbReference>